<dbReference type="PANTHER" id="PTHR24353:SF37">
    <property type="entry name" value="CAMP-DEPENDENT PROTEIN KINASE CATALYTIC SUBUNIT PRKX"/>
    <property type="match status" value="1"/>
</dbReference>
<feature type="domain" description="Protein kinase" evidence="12">
    <location>
        <begin position="101"/>
        <end position="375"/>
    </location>
</feature>
<keyword evidence="15" id="KW-1185">Reference proteome</keyword>
<dbReference type="PROSITE" id="PS50011">
    <property type="entry name" value="PROTEIN_KINASE_DOM"/>
    <property type="match status" value="1"/>
</dbReference>
<gene>
    <name evidence="14" type="ORF">HYFRA_00000058</name>
</gene>
<feature type="binding site" evidence="9">
    <location>
        <position position="135"/>
    </location>
    <ligand>
        <name>ATP</name>
        <dbReference type="ChEBI" id="CHEBI:30616"/>
    </ligand>
</feature>
<dbReference type="EC" id="2.7.11.11" evidence="1"/>
<dbReference type="Proteomes" id="UP000696280">
    <property type="component" value="Unassembled WGS sequence"/>
</dbReference>
<name>A0A9N9L564_9HELO</name>
<dbReference type="InterPro" id="IPR008271">
    <property type="entry name" value="Ser/Thr_kinase_AS"/>
</dbReference>
<evidence type="ECO:0000256" key="8">
    <source>
        <dbReference type="ARBA" id="ARBA00047454"/>
    </source>
</evidence>
<comment type="caution">
    <text evidence="14">The sequence shown here is derived from an EMBL/GenBank/DDBJ whole genome shotgun (WGS) entry which is preliminary data.</text>
</comment>
<dbReference type="PROSITE" id="PS00107">
    <property type="entry name" value="PROTEIN_KINASE_ATP"/>
    <property type="match status" value="1"/>
</dbReference>
<comment type="catalytic activity">
    <reaction evidence="8">
        <text>L-seryl-[protein] + ATP = O-phospho-L-seryl-[protein] + ADP + H(+)</text>
        <dbReference type="Rhea" id="RHEA:17989"/>
        <dbReference type="Rhea" id="RHEA-COMP:9863"/>
        <dbReference type="Rhea" id="RHEA-COMP:11604"/>
        <dbReference type="ChEBI" id="CHEBI:15378"/>
        <dbReference type="ChEBI" id="CHEBI:29999"/>
        <dbReference type="ChEBI" id="CHEBI:30616"/>
        <dbReference type="ChEBI" id="CHEBI:83421"/>
        <dbReference type="ChEBI" id="CHEBI:456216"/>
        <dbReference type="EC" id="2.7.11.11"/>
    </reaction>
</comment>
<dbReference type="SUPFAM" id="SSF56112">
    <property type="entry name" value="Protein kinase-like (PK-like)"/>
    <property type="match status" value="1"/>
</dbReference>
<evidence type="ECO:0000259" key="13">
    <source>
        <dbReference type="PROSITE" id="PS51285"/>
    </source>
</evidence>
<evidence type="ECO:0000256" key="9">
    <source>
        <dbReference type="PROSITE-ProRule" id="PRU10141"/>
    </source>
</evidence>
<keyword evidence="2 10" id="KW-0723">Serine/threonine-protein kinase</keyword>
<evidence type="ECO:0000256" key="7">
    <source>
        <dbReference type="ARBA" id="ARBA00047292"/>
    </source>
</evidence>
<dbReference type="InterPro" id="IPR011009">
    <property type="entry name" value="Kinase-like_dom_sf"/>
</dbReference>
<proteinExistence type="inferred from homology"/>
<evidence type="ECO:0000256" key="6">
    <source>
        <dbReference type="ARBA" id="ARBA00022840"/>
    </source>
</evidence>
<dbReference type="PROSITE" id="PS51285">
    <property type="entry name" value="AGC_KINASE_CTER"/>
    <property type="match status" value="1"/>
</dbReference>
<feature type="domain" description="AGC-kinase C-terminal" evidence="13">
    <location>
        <begin position="376"/>
        <end position="433"/>
    </location>
</feature>
<evidence type="ECO:0000313" key="15">
    <source>
        <dbReference type="Proteomes" id="UP000696280"/>
    </source>
</evidence>
<keyword evidence="6 9" id="KW-0067">ATP-binding</keyword>
<dbReference type="Pfam" id="PF00069">
    <property type="entry name" value="Pkinase"/>
    <property type="match status" value="1"/>
</dbReference>
<dbReference type="InterPro" id="IPR000719">
    <property type="entry name" value="Prot_kinase_dom"/>
</dbReference>
<feature type="region of interest" description="Disordered" evidence="11">
    <location>
        <begin position="1"/>
        <end position="57"/>
    </location>
</feature>
<dbReference type="GO" id="GO:0005952">
    <property type="term" value="C:cAMP-dependent protein kinase complex"/>
    <property type="evidence" value="ECO:0007669"/>
    <property type="project" value="TreeGrafter"/>
</dbReference>
<dbReference type="PANTHER" id="PTHR24353">
    <property type="entry name" value="CYCLIC NUCLEOTIDE-DEPENDENT PROTEIN KINASE"/>
    <property type="match status" value="1"/>
</dbReference>
<keyword evidence="3" id="KW-0808">Transferase</keyword>
<dbReference type="EMBL" id="CAJVRL010000081">
    <property type="protein sequence ID" value="CAG8957722.1"/>
    <property type="molecule type" value="Genomic_DNA"/>
</dbReference>
<dbReference type="FunFam" id="1.10.510.10:FF:000005">
    <property type="entry name" value="cAMP-dependent protein kinase catalytic subunit alpha"/>
    <property type="match status" value="1"/>
</dbReference>
<evidence type="ECO:0000256" key="3">
    <source>
        <dbReference type="ARBA" id="ARBA00022679"/>
    </source>
</evidence>
<keyword evidence="4 9" id="KW-0547">Nucleotide-binding</keyword>
<evidence type="ECO:0000256" key="4">
    <source>
        <dbReference type="ARBA" id="ARBA00022741"/>
    </source>
</evidence>
<accession>A0A9N9L564</accession>
<dbReference type="Gene3D" id="1.10.510.10">
    <property type="entry name" value="Transferase(Phosphotransferase) domain 1"/>
    <property type="match status" value="1"/>
</dbReference>
<dbReference type="GO" id="GO:0005829">
    <property type="term" value="C:cytosol"/>
    <property type="evidence" value="ECO:0007669"/>
    <property type="project" value="TreeGrafter"/>
</dbReference>
<evidence type="ECO:0000256" key="5">
    <source>
        <dbReference type="ARBA" id="ARBA00022777"/>
    </source>
</evidence>
<evidence type="ECO:0000256" key="2">
    <source>
        <dbReference type="ARBA" id="ARBA00022527"/>
    </source>
</evidence>
<dbReference type="PROSITE" id="PS00108">
    <property type="entry name" value="PROTEIN_KINASE_ST"/>
    <property type="match status" value="1"/>
</dbReference>
<evidence type="ECO:0000259" key="12">
    <source>
        <dbReference type="PROSITE" id="PS50011"/>
    </source>
</evidence>
<dbReference type="InterPro" id="IPR017441">
    <property type="entry name" value="Protein_kinase_ATP_BS"/>
</dbReference>
<dbReference type="GO" id="GO:0005524">
    <property type="term" value="F:ATP binding"/>
    <property type="evidence" value="ECO:0007669"/>
    <property type="project" value="UniProtKB-UniRule"/>
</dbReference>
<dbReference type="SMART" id="SM00220">
    <property type="entry name" value="S_TKc"/>
    <property type="match status" value="1"/>
</dbReference>
<dbReference type="Gene3D" id="3.30.200.20">
    <property type="entry name" value="Phosphorylase Kinase, domain 1"/>
    <property type="match status" value="1"/>
</dbReference>
<dbReference type="GO" id="GO:0004691">
    <property type="term" value="F:cAMP-dependent protein kinase activity"/>
    <property type="evidence" value="ECO:0007669"/>
    <property type="project" value="UniProtKB-EC"/>
</dbReference>
<sequence>MKSVSRMATTVIHKASHPLSSSSSSSSASANTNTNLSAPNRNHNSEMETSTTTTARTAQQEKEFVAHYANKTRSLKTEEVLEDRRNKALGHSSKKLSVKDFELVRTLGTGTFARVWLVRLANASEEDRDKVFALKVLRKVEVIKLKQVDHVNHERSVLADVAGHPFITTLITSFSDHDSLYMLLDYCPGGEVFSYLRKAKRFDENTARFYAAEIVLIIEFLHEKEGVAYRDLKPENLLLDADGHIKLVDFGFAKRLGNRLGAELIGYIGETYTLCGTPEYLAPEVIQSKGHTTAVDWWALGILIYEFITGYPPFWNSNPIEIYKQIVSKSVHFPQDPHISPEAKDIILQFCTVDRSKRLGNISGGAARVKSHAFFKGVQWDEVYYRKYRGPIIPPVRYPGDTQCFDQYPDEKAGREPYNDELKRKWEHHFEDF</sequence>
<evidence type="ECO:0000256" key="10">
    <source>
        <dbReference type="RuleBase" id="RU000304"/>
    </source>
</evidence>
<keyword evidence="5" id="KW-0418">Kinase</keyword>
<protein>
    <recommendedName>
        <fullName evidence="1">cAMP-dependent protein kinase</fullName>
        <ecNumber evidence="1">2.7.11.11</ecNumber>
    </recommendedName>
</protein>
<dbReference type="AlphaFoldDB" id="A0A9N9L564"/>
<comment type="catalytic activity">
    <reaction evidence="7">
        <text>L-threonyl-[protein] + ATP = O-phospho-L-threonyl-[protein] + ADP + H(+)</text>
        <dbReference type="Rhea" id="RHEA:46608"/>
        <dbReference type="Rhea" id="RHEA-COMP:11060"/>
        <dbReference type="Rhea" id="RHEA-COMP:11605"/>
        <dbReference type="ChEBI" id="CHEBI:15378"/>
        <dbReference type="ChEBI" id="CHEBI:30013"/>
        <dbReference type="ChEBI" id="CHEBI:30616"/>
        <dbReference type="ChEBI" id="CHEBI:61977"/>
        <dbReference type="ChEBI" id="CHEBI:456216"/>
        <dbReference type="EC" id="2.7.11.11"/>
    </reaction>
</comment>
<dbReference type="CDD" id="cd05580">
    <property type="entry name" value="STKc_PKA_like"/>
    <property type="match status" value="1"/>
</dbReference>
<organism evidence="14 15">
    <name type="scientific">Hymenoscyphus fraxineus</name>
    <dbReference type="NCBI Taxonomy" id="746836"/>
    <lineage>
        <taxon>Eukaryota</taxon>
        <taxon>Fungi</taxon>
        <taxon>Dikarya</taxon>
        <taxon>Ascomycota</taxon>
        <taxon>Pezizomycotina</taxon>
        <taxon>Leotiomycetes</taxon>
        <taxon>Helotiales</taxon>
        <taxon>Helotiaceae</taxon>
        <taxon>Hymenoscyphus</taxon>
    </lineage>
</organism>
<comment type="similarity">
    <text evidence="10">Belongs to the protein kinase superfamily.</text>
</comment>
<evidence type="ECO:0000256" key="11">
    <source>
        <dbReference type="SAM" id="MobiDB-lite"/>
    </source>
</evidence>
<dbReference type="InterPro" id="IPR000961">
    <property type="entry name" value="AGC-kinase_C"/>
</dbReference>
<feature type="compositionally biased region" description="Low complexity" evidence="11">
    <location>
        <begin position="17"/>
        <end position="40"/>
    </location>
</feature>
<reference evidence="14" key="1">
    <citation type="submission" date="2021-07" db="EMBL/GenBank/DDBJ databases">
        <authorList>
            <person name="Durling M."/>
        </authorList>
    </citation>
    <scope>NUCLEOTIDE SEQUENCE</scope>
</reference>
<evidence type="ECO:0000313" key="14">
    <source>
        <dbReference type="EMBL" id="CAG8957722.1"/>
    </source>
</evidence>
<evidence type="ECO:0000256" key="1">
    <source>
        <dbReference type="ARBA" id="ARBA00012444"/>
    </source>
</evidence>
<dbReference type="OrthoDB" id="63267at2759"/>